<dbReference type="AlphaFoldDB" id="A0A183E9D5"/>
<protein>
    <submittedName>
        <fullName evidence="4">PEHE domain-containing protein</fullName>
    </submittedName>
</protein>
<dbReference type="WBParaSite" id="GPUH_0001759801-mRNA-1">
    <property type="protein sequence ID" value="GPUH_0001759801-mRNA-1"/>
    <property type="gene ID" value="GPUH_0001759801"/>
</dbReference>
<sequence>MEAYRPLEERRTGIRKLSSGKKQHSTDTSTDEFSTHKQRYGSRSKSISVIEVNKREPEENNEISERMERVVYWPPLPKKQERERARSVPPSVKARSITDPERLDEYRRQKELELEAMRRHEEEAMLYRKKQESPQPQFMRVYETRPITAMSESSDPREVVFSPNSATWKRVYIVDRPKPVAKNEIITSEQLLEKERFNIDLLKVVNFCFCFG</sequence>
<proteinExistence type="predicted"/>
<feature type="compositionally biased region" description="Basic and acidic residues" evidence="1">
    <location>
        <begin position="1"/>
        <end position="12"/>
    </location>
</feature>
<evidence type="ECO:0000256" key="1">
    <source>
        <dbReference type="SAM" id="MobiDB-lite"/>
    </source>
</evidence>
<evidence type="ECO:0000313" key="4">
    <source>
        <dbReference type="WBParaSite" id="GPUH_0001759801-mRNA-1"/>
    </source>
</evidence>
<keyword evidence="3" id="KW-1185">Reference proteome</keyword>
<reference evidence="4" key="1">
    <citation type="submission" date="2016-06" db="UniProtKB">
        <authorList>
            <consortium name="WormBaseParasite"/>
        </authorList>
    </citation>
    <scope>IDENTIFICATION</scope>
</reference>
<accession>A0A183E9D5</accession>
<feature type="region of interest" description="Disordered" evidence="1">
    <location>
        <begin position="1"/>
        <end position="48"/>
    </location>
</feature>
<evidence type="ECO:0000313" key="3">
    <source>
        <dbReference type="Proteomes" id="UP000271098"/>
    </source>
</evidence>
<organism evidence="4">
    <name type="scientific">Gongylonema pulchrum</name>
    <dbReference type="NCBI Taxonomy" id="637853"/>
    <lineage>
        <taxon>Eukaryota</taxon>
        <taxon>Metazoa</taxon>
        <taxon>Ecdysozoa</taxon>
        <taxon>Nematoda</taxon>
        <taxon>Chromadorea</taxon>
        <taxon>Rhabditida</taxon>
        <taxon>Spirurina</taxon>
        <taxon>Spiruromorpha</taxon>
        <taxon>Spiruroidea</taxon>
        <taxon>Gongylonematidae</taxon>
        <taxon>Gongylonema</taxon>
    </lineage>
</organism>
<dbReference type="EMBL" id="UYRT01085377">
    <property type="protein sequence ID" value="VDN30063.1"/>
    <property type="molecule type" value="Genomic_DNA"/>
</dbReference>
<gene>
    <name evidence="2" type="ORF">GPUH_LOCUS17576</name>
</gene>
<dbReference type="OrthoDB" id="5849570at2759"/>
<name>A0A183E9D5_9BILA</name>
<evidence type="ECO:0000313" key="2">
    <source>
        <dbReference type="EMBL" id="VDN30063.1"/>
    </source>
</evidence>
<reference evidence="2 3" key="2">
    <citation type="submission" date="2018-11" db="EMBL/GenBank/DDBJ databases">
        <authorList>
            <consortium name="Pathogen Informatics"/>
        </authorList>
    </citation>
    <scope>NUCLEOTIDE SEQUENCE [LARGE SCALE GENOMIC DNA]</scope>
</reference>
<dbReference type="Proteomes" id="UP000271098">
    <property type="component" value="Unassembled WGS sequence"/>
</dbReference>